<protein>
    <submittedName>
        <fullName evidence="1">Uncharacterized protein</fullName>
    </submittedName>
</protein>
<evidence type="ECO:0000313" key="2">
    <source>
        <dbReference type="Proteomes" id="UP000004773"/>
    </source>
</evidence>
<dbReference type="RefSeq" id="WP_003148020.1">
    <property type="nucleotide sequence ID" value="NZ_GL883586.1"/>
</dbReference>
<dbReference type="AlphaFoldDB" id="A0AA87DXI6"/>
<sequence>MDNVKTIKTMVWELGVFSISGITLFRNYDKQRRKKEFELLKDLSRGFYRTNDISQDSIRIPVFNLDNEKVFTIQIKNTENYYEVSLLFACEEDEIEYFKKYRSYIKYEQTLTEVEVTISRFLWNMSNFLGDEDLYFRDVTIEEHERLRDELVPAYCAFERGDLEK</sequence>
<proteinExistence type="predicted"/>
<dbReference type="EMBL" id="ACRO01000047">
    <property type="protein sequence ID" value="EGF86037.1"/>
    <property type="molecule type" value="Genomic_DNA"/>
</dbReference>
<organism evidence="1 2">
    <name type="scientific">Gemella haemolysans M341</name>
    <dbReference type="NCBI Taxonomy" id="562981"/>
    <lineage>
        <taxon>Bacteria</taxon>
        <taxon>Bacillati</taxon>
        <taxon>Bacillota</taxon>
        <taxon>Bacilli</taxon>
        <taxon>Bacillales</taxon>
        <taxon>Gemellaceae</taxon>
        <taxon>Gemella</taxon>
    </lineage>
</organism>
<reference evidence="1 2" key="1">
    <citation type="submission" date="2011-03" db="EMBL/GenBank/DDBJ databases">
        <title>The Genome Sequence of Gemella haemolysans M341.</title>
        <authorList>
            <consortium name="The Broad Institute Genome Sequencing Platform"/>
            <consortium name="The Broad Institute Genome Sequencing Center for Infectious Disease"/>
            <person name="Earl A."/>
            <person name="Ward D."/>
            <person name="Feldgarden M."/>
            <person name="Gevers D."/>
            <person name="Sibley C.D."/>
            <person name="Field T.R."/>
            <person name="Grinwis M."/>
            <person name="Eshaghurshan C.S."/>
            <person name="Surette M.G."/>
            <person name="Young S.K."/>
            <person name="Zeng Q."/>
            <person name="Gargeya S."/>
            <person name="Fitzgerald M."/>
            <person name="Haas B."/>
            <person name="Abouelleil A."/>
            <person name="Alvarado L."/>
            <person name="Arachchi H.M."/>
            <person name="Berlin A."/>
            <person name="Brown A."/>
            <person name="Chapman S.B."/>
            <person name="Chen Z."/>
            <person name="Dunbar C."/>
            <person name="Freedman E."/>
            <person name="Gearin G."/>
            <person name="Gellesch M."/>
            <person name="Goldberg J."/>
            <person name="Griggs A."/>
            <person name="Gujja S."/>
            <person name="Heilman E.R."/>
            <person name="Heiman D."/>
            <person name="Howarth C."/>
            <person name="Larson L."/>
            <person name="Lui A."/>
            <person name="MacDonald P.J.P."/>
            <person name="Mehta T."/>
            <person name="Montmayeur A."/>
            <person name="Murphy C."/>
            <person name="Neiman D."/>
            <person name="Pearson M."/>
            <person name="Priest M."/>
            <person name="Roberts A."/>
            <person name="Saif S."/>
            <person name="Shea T."/>
            <person name="Shenoy N."/>
            <person name="Sisk P."/>
            <person name="Stolte C."/>
            <person name="Sykes S."/>
            <person name="White J."/>
            <person name="Yandava C."/>
            <person name="Wortman J."/>
            <person name="Nusbaum C."/>
            <person name="Birren B."/>
        </authorList>
    </citation>
    <scope>NUCLEOTIDE SEQUENCE [LARGE SCALE GENOMIC DNA]</scope>
    <source>
        <strain evidence="1 2">M341</strain>
    </source>
</reference>
<comment type="caution">
    <text evidence="1">The sequence shown here is derived from an EMBL/GenBank/DDBJ whole genome shotgun (WGS) entry which is preliminary data.</text>
</comment>
<name>A0AA87DXI6_9BACL</name>
<accession>A0AA87DXI6</accession>
<gene>
    <name evidence="1" type="ORF">HMPREF0428_01839</name>
</gene>
<dbReference type="Proteomes" id="UP000004773">
    <property type="component" value="Unassembled WGS sequence"/>
</dbReference>
<evidence type="ECO:0000313" key="1">
    <source>
        <dbReference type="EMBL" id="EGF86037.1"/>
    </source>
</evidence>